<dbReference type="GO" id="GO:0016887">
    <property type="term" value="F:ATP hydrolysis activity"/>
    <property type="evidence" value="ECO:0007669"/>
    <property type="project" value="InterPro"/>
</dbReference>
<dbReference type="InterPro" id="IPR017871">
    <property type="entry name" value="ABC_transporter-like_CS"/>
</dbReference>
<dbReference type="CDD" id="cd18571">
    <property type="entry name" value="ABC_6TM_peptidase_like"/>
    <property type="match status" value="1"/>
</dbReference>
<evidence type="ECO:0000256" key="10">
    <source>
        <dbReference type="SAM" id="Phobius"/>
    </source>
</evidence>
<dbReference type="Gene3D" id="1.20.1560.10">
    <property type="entry name" value="ABC transporter type 1, transmembrane domain"/>
    <property type="match status" value="1"/>
</dbReference>
<evidence type="ECO:0000256" key="2">
    <source>
        <dbReference type="ARBA" id="ARBA00022448"/>
    </source>
</evidence>
<feature type="domain" description="Peptidase C39" evidence="13">
    <location>
        <begin position="23"/>
        <end position="149"/>
    </location>
</feature>
<organism evidence="14 15">
    <name type="scientific">Segatella copri</name>
    <dbReference type="NCBI Taxonomy" id="165179"/>
    <lineage>
        <taxon>Bacteria</taxon>
        <taxon>Pseudomonadati</taxon>
        <taxon>Bacteroidota</taxon>
        <taxon>Bacteroidia</taxon>
        <taxon>Bacteroidales</taxon>
        <taxon>Prevotellaceae</taxon>
        <taxon>Segatella</taxon>
    </lineage>
</organism>
<dbReference type="FunFam" id="3.40.50.300:FF:000299">
    <property type="entry name" value="ABC transporter ATP-binding protein/permease"/>
    <property type="match status" value="1"/>
</dbReference>
<dbReference type="SUPFAM" id="SSF52540">
    <property type="entry name" value="P-loop containing nucleoside triphosphate hydrolases"/>
    <property type="match status" value="1"/>
</dbReference>
<evidence type="ECO:0000256" key="8">
    <source>
        <dbReference type="ARBA" id="ARBA00022989"/>
    </source>
</evidence>
<keyword evidence="6" id="KW-0378">Hydrolase</keyword>
<keyword evidence="5" id="KW-0547">Nucleotide-binding</keyword>
<evidence type="ECO:0000259" key="12">
    <source>
        <dbReference type="PROSITE" id="PS50929"/>
    </source>
</evidence>
<gene>
    <name evidence="14" type="ORF">CFT61_12160</name>
</gene>
<feature type="transmembrane region" description="Helical" evidence="10">
    <location>
        <begin position="303"/>
        <end position="322"/>
    </location>
</feature>
<evidence type="ECO:0000256" key="7">
    <source>
        <dbReference type="ARBA" id="ARBA00022840"/>
    </source>
</evidence>
<feature type="transmembrane region" description="Helical" evidence="10">
    <location>
        <begin position="189"/>
        <end position="208"/>
    </location>
</feature>
<evidence type="ECO:0000256" key="1">
    <source>
        <dbReference type="ARBA" id="ARBA00004651"/>
    </source>
</evidence>
<keyword evidence="4 10" id="KW-0812">Transmembrane</keyword>
<dbReference type="PROSITE" id="PS50990">
    <property type="entry name" value="PEPTIDASE_C39"/>
    <property type="match status" value="1"/>
</dbReference>
<dbReference type="Gene3D" id="3.90.70.10">
    <property type="entry name" value="Cysteine proteinases"/>
    <property type="match status" value="1"/>
</dbReference>
<feature type="transmembrane region" description="Helical" evidence="10">
    <location>
        <begin position="220"/>
        <end position="241"/>
    </location>
</feature>
<comment type="subcellular location">
    <subcellularLocation>
        <location evidence="1">Cell membrane</location>
        <topology evidence="1">Multi-pass membrane protein</topology>
    </subcellularLocation>
</comment>
<evidence type="ECO:0000259" key="11">
    <source>
        <dbReference type="PROSITE" id="PS50893"/>
    </source>
</evidence>
<dbReference type="GO" id="GO:0005886">
    <property type="term" value="C:plasma membrane"/>
    <property type="evidence" value="ECO:0007669"/>
    <property type="project" value="UniProtKB-SubCell"/>
</dbReference>
<dbReference type="EMBL" id="NMPZ01000021">
    <property type="protein sequence ID" value="OXL43206.1"/>
    <property type="molecule type" value="Genomic_DNA"/>
</dbReference>
<dbReference type="SUPFAM" id="SSF90123">
    <property type="entry name" value="ABC transporter transmembrane region"/>
    <property type="match status" value="1"/>
</dbReference>
<feature type="transmembrane region" description="Helical" evidence="10">
    <location>
        <begin position="328"/>
        <end position="346"/>
    </location>
</feature>
<keyword evidence="2" id="KW-0813">Transport</keyword>
<dbReference type="InterPro" id="IPR005074">
    <property type="entry name" value="Peptidase_C39"/>
</dbReference>
<evidence type="ECO:0000313" key="14">
    <source>
        <dbReference type="EMBL" id="OXL43206.1"/>
    </source>
</evidence>
<dbReference type="GO" id="GO:0008233">
    <property type="term" value="F:peptidase activity"/>
    <property type="evidence" value="ECO:0007669"/>
    <property type="project" value="InterPro"/>
</dbReference>
<dbReference type="GO" id="GO:0006508">
    <property type="term" value="P:proteolysis"/>
    <property type="evidence" value="ECO:0007669"/>
    <property type="project" value="InterPro"/>
</dbReference>
<reference evidence="14 15" key="1">
    <citation type="submission" date="2017-07" db="EMBL/GenBank/DDBJ databases">
        <title>Draft genome sequence of Prevotella copri isolated from the gut of healthy adult Indian.</title>
        <authorList>
            <person name="Das B."/>
            <person name="Bag S."/>
            <person name="Ghosh T.S."/>
        </authorList>
    </citation>
    <scope>NUCLEOTIDE SEQUENCE [LARGE SCALE GENOMIC DNA]</scope>
    <source>
        <strain evidence="14 15">Indica</strain>
    </source>
</reference>
<keyword evidence="3" id="KW-1003">Cell membrane</keyword>
<feature type="transmembrane region" description="Helical" evidence="10">
    <location>
        <begin position="423"/>
        <end position="450"/>
    </location>
</feature>
<evidence type="ECO:0000313" key="15">
    <source>
        <dbReference type="Proteomes" id="UP000215155"/>
    </source>
</evidence>
<dbReference type="InterPro" id="IPR003593">
    <property type="entry name" value="AAA+_ATPase"/>
</dbReference>
<dbReference type="InterPro" id="IPR039421">
    <property type="entry name" value="Type_1_exporter"/>
</dbReference>
<keyword evidence="9 10" id="KW-0472">Membrane</keyword>
<dbReference type="Gene3D" id="3.40.50.300">
    <property type="entry name" value="P-loop containing nucleotide triphosphate hydrolases"/>
    <property type="match status" value="1"/>
</dbReference>
<feature type="domain" description="ABC transporter" evidence="11">
    <location>
        <begin position="505"/>
        <end position="741"/>
    </location>
</feature>
<sequence>MMSINKLVDKVNGLLGKFPCYFQYDQMDCGPAALSAVSSYYGKKYSIQELREYCHLSKDGVSLLGIEDAANEIGFDTLAVRVTAEEMIKKHPFPCILHWDNCHFVVLYKIQKKFFSKKYLFYISDPTFGLIKLTENQFQEHWCGIDKKGIGLLLTPGKIFVNHQPHKQPNKLKKNVINIFKKFQKEYQILFWGMFFSSLFAMFFPFLTQSLIDVGIANKNINFIFIFLLAQLFIFLGSTIIEIVRNWVLLYCNSLIDIEIISNFLSKIVKLPFKFFDTKQLGDFTSRIHDHNRIQNFLTSESITVIFSFLTFVVYFVLLTYYNTDILLIYIGMTVVSILWSIYFVGKEKRLDYNRFRVQRDNQQDIFELVNGIADIKLNGTEQYKLDRWKNSQIKLFNIDFKTLKVNQLQSIGFSSFNKLKDIIVIFIAAKEVILGNMTIGTLLAISYIIGTLNEPIQQIIEFIRSLQYAKLSYDRLTEVQAMKNEDFDANISLKRMPTEDGKAIHLNHIDFHYYGPRSPKVLDDISCTIPFGKTTAIVGESGSGKTTLMKVLLKFYNNYTGDIYYDRINLKDISAKSLRFCCGVVMQDGYIFSDTLERNIATGAETIDKKMLWRAVQIAELEDFVKSLPQGLYTMLGAGGNGISGGQRQRILIARAVYKNPNFILFDEATSSLDAENERKIYDNLDTFLKGKTVIKIAHRLSTVKNANQIIVLKRGRIIECGTHIELIKMKGAYYNLVKNQLELGN</sequence>
<evidence type="ECO:0000256" key="4">
    <source>
        <dbReference type="ARBA" id="ARBA00022692"/>
    </source>
</evidence>
<dbReference type="PANTHER" id="PTHR43394:SF1">
    <property type="entry name" value="ATP-BINDING CASSETTE SUB-FAMILY B MEMBER 10, MITOCHONDRIAL"/>
    <property type="match status" value="1"/>
</dbReference>
<keyword evidence="8 10" id="KW-1133">Transmembrane helix</keyword>
<keyword evidence="7 14" id="KW-0067">ATP-binding</keyword>
<dbReference type="Pfam" id="PF03412">
    <property type="entry name" value="Peptidase_C39"/>
    <property type="match status" value="1"/>
</dbReference>
<dbReference type="GO" id="GO:0005524">
    <property type="term" value="F:ATP binding"/>
    <property type="evidence" value="ECO:0007669"/>
    <property type="project" value="UniProtKB-KW"/>
</dbReference>
<evidence type="ECO:0000256" key="3">
    <source>
        <dbReference type="ARBA" id="ARBA00022475"/>
    </source>
</evidence>
<dbReference type="RefSeq" id="WP_089544685.1">
    <property type="nucleotide sequence ID" value="NZ_JAPDUW010000001.1"/>
</dbReference>
<dbReference type="PROSITE" id="PS50929">
    <property type="entry name" value="ABC_TM1F"/>
    <property type="match status" value="1"/>
</dbReference>
<proteinExistence type="predicted"/>
<dbReference type="Pfam" id="PF00005">
    <property type="entry name" value="ABC_tran"/>
    <property type="match status" value="1"/>
</dbReference>
<dbReference type="Pfam" id="PF00664">
    <property type="entry name" value="ABC_membrane"/>
    <property type="match status" value="1"/>
</dbReference>
<evidence type="ECO:0000256" key="5">
    <source>
        <dbReference type="ARBA" id="ARBA00022741"/>
    </source>
</evidence>
<dbReference type="PROSITE" id="PS50893">
    <property type="entry name" value="ABC_TRANSPORTER_2"/>
    <property type="match status" value="1"/>
</dbReference>
<dbReference type="GO" id="GO:0015421">
    <property type="term" value="F:ABC-type oligopeptide transporter activity"/>
    <property type="evidence" value="ECO:0007669"/>
    <property type="project" value="TreeGrafter"/>
</dbReference>
<dbReference type="SMART" id="SM00382">
    <property type="entry name" value="AAA"/>
    <property type="match status" value="1"/>
</dbReference>
<dbReference type="Proteomes" id="UP000215155">
    <property type="component" value="Unassembled WGS sequence"/>
</dbReference>
<dbReference type="PROSITE" id="PS00211">
    <property type="entry name" value="ABC_TRANSPORTER_1"/>
    <property type="match status" value="1"/>
</dbReference>
<evidence type="ECO:0000256" key="6">
    <source>
        <dbReference type="ARBA" id="ARBA00022801"/>
    </source>
</evidence>
<protein>
    <submittedName>
        <fullName evidence="14">ABC transporter ATP-binding protein</fullName>
    </submittedName>
</protein>
<feature type="domain" description="ABC transmembrane type-1" evidence="12">
    <location>
        <begin position="194"/>
        <end position="468"/>
    </location>
</feature>
<dbReference type="InterPro" id="IPR003439">
    <property type="entry name" value="ABC_transporter-like_ATP-bd"/>
</dbReference>
<evidence type="ECO:0000259" key="13">
    <source>
        <dbReference type="PROSITE" id="PS50990"/>
    </source>
</evidence>
<name>A0AA91TIB5_9BACT</name>
<dbReference type="AlphaFoldDB" id="A0AA91TIB5"/>
<dbReference type="CDD" id="cd02418">
    <property type="entry name" value="Peptidase_C39B"/>
    <property type="match status" value="1"/>
</dbReference>
<dbReference type="InterPro" id="IPR011527">
    <property type="entry name" value="ABC1_TM_dom"/>
</dbReference>
<comment type="caution">
    <text evidence="14">The sequence shown here is derived from an EMBL/GenBank/DDBJ whole genome shotgun (WGS) entry which is preliminary data.</text>
</comment>
<dbReference type="InterPro" id="IPR027417">
    <property type="entry name" value="P-loop_NTPase"/>
</dbReference>
<accession>A0AA91TIB5</accession>
<evidence type="ECO:0000256" key="9">
    <source>
        <dbReference type="ARBA" id="ARBA00023136"/>
    </source>
</evidence>
<dbReference type="PANTHER" id="PTHR43394">
    <property type="entry name" value="ATP-DEPENDENT PERMEASE MDL1, MITOCHONDRIAL"/>
    <property type="match status" value="1"/>
</dbReference>
<dbReference type="InterPro" id="IPR036640">
    <property type="entry name" value="ABC1_TM_sf"/>
</dbReference>